<feature type="transmembrane region" description="Helical" evidence="1">
    <location>
        <begin position="12"/>
        <end position="36"/>
    </location>
</feature>
<keyword evidence="1" id="KW-0472">Membrane</keyword>
<dbReference type="AlphaFoldDB" id="A0A975BUK3"/>
<dbReference type="Proteomes" id="UP000663722">
    <property type="component" value="Chromosome"/>
</dbReference>
<dbReference type="NCBIfam" id="TIGR02532">
    <property type="entry name" value="IV_pilin_GFxxxE"/>
    <property type="match status" value="1"/>
</dbReference>
<reference evidence="2" key="1">
    <citation type="journal article" date="2021" name="Microb. Physiol.">
        <title>Proteogenomic Insights into the Physiology of Marine, Sulfate-Reducing, Filamentous Desulfonema limicola and Desulfonema magnum.</title>
        <authorList>
            <person name="Schnaars V."/>
            <person name="Wohlbrand L."/>
            <person name="Scheve S."/>
            <person name="Hinrichs C."/>
            <person name="Reinhardt R."/>
            <person name="Rabus R."/>
        </authorList>
    </citation>
    <scope>NUCLEOTIDE SEQUENCE</scope>
    <source>
        <strain evidence="2">4be13</strain>
    </source>
</reference>
<dbReference type="EMBL" id="CP061800">
    <property type="protein sequence ID" value="QTA92014.1"/>
    <property type="molecule type" value="Genomic_DNA"/>
</dbReference>
<dbReference type="Pfam" id="PF07963">
    <property type="entry name" value="N_methyl"/>
    <property type="match status" value="1"/>
</dbReference>
<name>A0A975BUK3_9BACT</name>
<proteinExistence type="predicted"/>
<evidence type="ECO:0000313" key="3">
    <source>
        <dbReference type="Proteomes" id="UP000663722"/>
    </source>
</evidence>
<keyword evidence="1" id="KW-1133">Transmembrane helix</keyword>
<keyword evidence="1" id="KW-0812">Transmembrane</keyword>
<dbReference type="KEGG" id="dmm:dnm_080870"/>
<accession>A0A975BUK3</accession>
<dbReference type="RefSeq" id="WP_207679554.1">
    <property type="nucleotide sequence ID" value="NZ_CP061800.1"/>
</dbReference>
<sequence length="155" mass="17032">MNIYLRNNNGFTIIEMMAVVMLIGIVSAFAFSSMWFPPNPIISKIDTIKNHLRYAQLRALSDDVYLWRISFSSSPSDSYTLSKISEAGTVIPVNLPFENSATHILGISVDPAVVTFNKWGTPVDESGSPLPADKIITLTDLTTIITIKKNTGVIP</sequence>
<gene>
    <name evidence="2" type="ORF">dnm_080870</name>
</gene>
<dbReference type="InterPro" id="IPR045584">
    <property type="entry name" value="Pilin-like"/>
</dbReference>
<evidence type="ECO:0000256" key="1">
    <source>
        <dbReference type="SAM" id="Phobius"/>
    </source>
</evidence>
<organism evidence="2 3">
    <name type="scientific">Desulfonema magnum</name>
    <dbReference type="NCBI Taxonomy" id="45655"/>
    <lineage>
        <taxon>Bacteria</taxon>
        <taxon>Pseudomonadati</taxon>
        <taxon>Thermodesulfobacteriota</taxon>
        <taxon>Desulfobacteria</taxon>
        <taxon>Desulfobacterales</taxon>
        <taxon>Desulfococcaceae</taxon>
        <taxon>Desulfonema</taxon>
    </lineage>
</organism>
<dbReference type="InterPro" id="IPR012902">
    <property type="entry name" value="N_methyl_site"/>
</dbReference>
<keyword evidence="3" id="KW-1185">Reference proteome</keyword>
<evidence type="ECO:0000313" key="2">
    <source>
        <dbReference type="EMBL" id="QTA92014.1"/>
    </source>
</evidence>
<protein>
    <submittedName>
        <fullName evidence="2">Prepilin-type cleavage/methylation domain-containing protein</fullName>
    </submittedName>
</protein>
<dbReference type="SUPFAM" id="SSF54523">
    <property type="entry name" value="Pili subunits"/>
    <property type="match status" value="1"/>
</dbReference>